<protein>
    <submittedName>
        <fullName evidence="1">Uncharacterized protein</fullName>
    </submittedName>
</protein>
<dbReference type="Proteomes" id="UP000023152">
    <property type="component" value="Unassembled WGS sequence"/>
</dbReference>
<evidence type="ECO:0000313" key="1">
    <source>
        <dbReference type="EMBL" id="ETO06102.1"/>
    </source>
</evidence>
<sequence>MNSQIFQTLKNLPNLLFATQCVLHEHELLICGDRAERDCYSYHTIKNEHKFVLKLVDNNNKDDNQVTLLSFGGRNKHTLMMKYVNNHNHPIIIGRNENHNYEGMRAVIGGINNNLLFITYFRKNISVFDLNKFQFIKHDYLPANNYIEYHCLVSNSENGQVQEMMKTNKQNYQMLLFYKKTGLSIEYDEDNNTFQFHQLPVCKNIATLLFNREKKWITFKNVLPVPLYHCSGILNKDNNYIYIIGGYTSRDCISTNMKIKLSELIYHIQLKNEIKFAIQHWIRILKIGLGWIDDFNKIIIKYVKISLSNYIFLNYCHSYLISGVDVDFDNAHLFDTIQKNNFKKLVLICNEKNVYLKYLAIYFDI</sequence>
<dbReference type="InterPro" id="IPR011043">
    <property type="entry name" value="Gal_Oxase/kelch_b-propeller"/>
</dbReference>
<gene>
    <name evidence="1" type="ORF">RFI_31295</name>
</gene>
<comment type="caution">
    <text evidence="1">The sequence shown here is derived from an EMBL/GenBank/DDBJ whole genome shotgun (WGS) entry which is preliminary data.</text>
</comment>
<name>X6LY69_RETFI</name>
<dbReference type="SUPFAM" id="SSF50965">
    <property type="entry name" value="Galactose oxidase, central domain"/>
    <property type="match status" value="1"/>
</dbReference>
<keyword evidence="2" id="KW-1185">Reference proteome</keyword>
<dbReference type="OrthoDB" id="1022638at2759"/>
<proteinExistence type="predicted"/>
<organism evidence="1 2">
    <name type="scientific">Reticulomyxa filosa</name>
    <dbReference type="NCBI Taxonomy" id="46433"/>
    <lineage>
        <taxon>Eukaryota</taxon>
        <taxon>Sar</taxon>
        <taxon>Rhizaria</taxon>
        <taxon>Retaria</taxon>
        <taxon>Foraminifera</taxon>
        <taxon>Monothalamids</taxon>
        <taxon>Reticulomyxidae</taxon>
        <taxon>Reticulomyxa</taxon>
    </lineage>
</organism>
<evidence type="ECO:0000313" key="2">
    <source>
        <dbReference type="Proteomes" id="UP000023152"/>
    </source>
</evidence>
<reference evidence="1 2" key="1">
    <citation type="journal article" date="2013" name="Curr. Biol.">
        <title>The Genome of the Foraminiferan Reticulomyxa filosa.</title>
        <authorList>
            <person name="Glockner G."/>
            <person name="Hulsmann N."/>
            <person name="Schleicher M."/>
            <person name="Noegel A.A."/>
            <person name="Eichinger L."/>
            <person name="Gallinger C."/>
            <person name="Pawlowski J."/>
            <person name="Sierra R."/>
            <person name="Euteneuer U."/>
            <person name="Pillet L."/>
            <person name="Moustafa A."/>
            <person name="Platzer M."/>
            <person name="Groth M."/>
            <person name="Szafranski K."/>
            <person name="Schliwa M."/>
        </authorList>
    </citation>
    <scope>NUCLEOTIDE SEQUENCE [LARGE SCALE GENOMIC DNA]</scope>
</reference>
<accession>X6LY69</accession>
<dbReference type="AlphaFoldDB" id="X6LY69"/>
<dbReference type="EMBL" id="ASPP01027492">
    <property type="protein sequence ID" value="ETO06102.1"/>
    <property type="molecule type" value="Genomic_DNA"/>
</dbReference>